<feature type="transmembrane region" description="Helical" evidence="1">
    <location>
        <begin position="253"/>
        <end position="272"/>
    </location>
</feature>
<feature type="transmembrane region" description="Helical" evidence="1">
    <location>
        <begin position="62"/>
        <end position="91"/>
    </location>
</feature>
<dbReference type="STRING" id="1759059.ATE48_04110"/>
<keyword evidence="1" id="KW-0472">Membrane</keyword>
<evidence type="ECO:0000313" key="3">
    <source>
        <dbReference type="EMBL" id="ANP45156.1"/>
    </source>
</evidence>
<dbReference type="PANTHER" id="PTHR30590:SF2">
    <property type="entry name" value="INNER MEMBRANE PROTEIN"/>
    <property type="match status" value="1"/>
</dbReference>
<keyword evidence="4" id="KW-1185">Reference proteome</keyword>
<reference evidence="3 4" key="1">
    <citation type="submission" date="2015-11" db="EMBL/GenBank/DDBJ databases">
        <title>Whole-Genome Sequence of Candidatus Oderbacter manganicum from the National Park Lower Oder Valley, Germany.</title>
        <authorList>
            <person name="Braun B."/>
            <person name="Liere K."/>
            <person name="Szewzyk U."/>
        </authorList>
    </citation>
    <scope>NUCLEOTIDE SEQUENCE [LARGE SCALE GENOMIC DNA]</scope>
    <source>
        <strain evidence="3 4">OTSz_A_272</strain>
    </source>
</reference>
<dbReference type="OrthoDB" id="9807744at2"/>
<feature type="transmembrane region" description="Helical" evidence="1">
    <location>
        <begin position="149"/>
        <end position="174"/>
    </location>
</feature>
<keyword evidence="1" id="KW-0812">Transmembrane</keyword>
<feature type="transmembrane region" description="Helical" evidence="1">
    <location>
        <begin position="364"/>
        <end position="384"/>
    </location>
</feature>
<dbReference type="EMBL" id="CP013244">
    <property type="protein sequence ID" value="ANP45156.1"/>
    <property type="molecule type" value="Genomic_DNA"/>
</dbReference>
<dbReference type="RefSeq" id="WP_066768076.1">
    <property type="nucleotide sequence ID" value="NZ_CP013244.1"/>
</dbReference>
<proteinExistence type="predicted"/>
<dbReference type="PANTHER" id="PTHR30590">
    <property type="entry name" value="INNER MEMBRANE PROTEIN"/>
    <property type="match status" value="1"/>
</dbReference>
<feature type="transmembrane region" description="Helical" evidence="1">
    <location>
        <begin position="228"/>
        <end position="247"/>
    </location>
</feature>
<feature type="transmembrane region" description="Helical" evidence="1">
    <location>
        <begin position="293"/>
        <end position="317"/>
    </location>
</feature>
<dbReference type="KEGG" id="cbot:ATE48_04110"/>
<dbReference type="Proteomes" id="UP000092498">
    <property type="component" value="Chromosome"/>
</dbReference>
<organism evidence="3 4">
    <name type="scientific">Candidatus Viadribacter manganicus</name>
    <dbReference type="NCBI Taxonomy" id="1759059"/>
    <lineage>
        <taxon>Bacteria</taxon>
        <taxon>Pseudomonadati</taxon>
        <taxon>Pseudomonadota</taxon>
        <taxon>Alphaproteobacteria</taxon>
        <taxon>Hyphomonadales</taxon>
        <taxon>Hyphomonadaceae</taxon>
        <taxon>Candidatus Viadribacter</taxon>
    </lineage>
</organism>
<feature type="transmembrane region" description="Helical" evidence="1">
    <location>
        <begin position="337"/>
        <end position="357"/>
    </location>
</feature>
<feature type="domain" description="DUF418" evidence="2">
    <location>
        <begin position="241"/>
        <end position="403"/>
    </location>
</feature>
<dbReference type="AlphaFoldDB" id="A0A1B1AF06"/>
<dbReference type="InterPro" id="IPR007349">
    <property type="entry name" value="DUF418"/>
</dbReference>
<dbReference type="Pfam" id="PF04235">
    <property type="entry name" value="DUF418"/>
    <property type="match status" value="1"/>
</dbReference>
<dbReference type="InParanoid" id="A0A1B1AF06"/>
<sequence>MNDVAQVEIAPVEASRRIKTLDVLRGLAILGILAVNAPFFAAPWQTAMNPSLAPLAIDPSNAWSWFVPHVFFEAKFITLFSLLFGVSIFLVGAERSDKGRGKVLRRRLGWMLLFGIVHGAAIWFGDILLVYAVSGFIVMLARSWKPRTLMIVGSTVYVLLAAFGFLAGAAIGMAPAEVLEEMRTEMWSPPLDVLNATVSNFSGTFVQSLAANFTAWSDFVPYELSNTVPRSIAVMMIGLALFKWGFFSGNTPVWAYLIVIGVGAAALAAVAYQAQLNYAAGFDFIHMNSRGAMLNPALSILITLMYASLLILCVKLNVLGFLTNALAPVGQMAFTNYISQSVIMTAIFYGGRGLGLYGEVSREGLVAIVAGIWVLQLIWSPLWLSRFSMGPLEWVWRRLSYGKPVAIGKAVPA</sequence>
<evidence type="ECO:0000313" key="4">
    <source>
        <dbReference type="Proteomes" id="UP000092498"/>
    </source>
</evidence>
<evidence type="ECO:0000259" key="2">
    <source>
        <dbReference type="Pfam" id="PF04235"/>
    </source>
</evidence>
<feature type="transmembrane region" description="Helical" evidence="1">
    <location>
        <begin position="112"/>
        <end position="137"/>
    </location>
</feature>
<keyword evidence="1" id="KW-1133">Transmembrane helix</keyword>
<gene>
    <name evidence="3" type="ORF">ATE48_04110</name>
</gene>
<evidence type="ECO:0000256" key="1">
    <source>
        <dbReference type="SAM" id="Phobius"/>
    </source>
</evidence>
<feature type="transmembrane region" description="Helical" evidence="1">
    <location>
        <begin position="23"/>
        <end position="42"/>
    </location>
</feature>
<protein>
    <recommendedName>
        <fullName evidence="2">DUF418 domain-containing protein</fullName>
    </recommendedName>
</protein>
<dbReference type="FunCoup" id="A0A1B1AF06">
    <property type="interactions" value="26"/>
</dbReference>
<accession>A0A1B1AF06</accession>
<name>A0A1B1AF06_9PROT</name>
<dbReference type="InterPro" id="IPR052529">
    <property type="entry name" value="Bact_Transport_Assoc"/>
</dbReference>